<dbReference type="Proteomes" id="UP000244338">
    <property type="component" value="Unassembled WGS sequence"/>
</dbReference>
<dbReference type="InterPro" id="IPR036291">
    <property type="entry name" value="NAD(P)-bd_dom_sf"/>
</dbReference>
<organism evidence="6 7">
    <name type="scientific">Candidatus Carbonibacillus altaicus</name>
    <dbReference type="NCBI Taxonomy" id="2163959"/>
    <lineage>
        <taxon>Bacteria</taxon>
        <taxon>Bacillati</taxon>
        <taxon>Bacillota</taxon>
        <taxon>Bacilli</taxon>
        <taxon>Bacillales</taxon>
        <taxon>Candidatus Carbonibacillus</taxon>
    </lineage>
</organism>
<dbReference type="InterPro" id="IPR014026">
    <property type="entry name" value="UDP-Glc/GDP-Man_DH_dimer"/>
</dbReference>
<dbReference type="InterPro" id="IPR014027">
    <property type="entry name" value="UDP-Glc/GDP-Man_DH_C"/>
</dbReference>
<gene>
    <name evidence="6" type="ORF">BSOLF_1269</name>
</gene>
<dbReference type="SUPFAM" id="SSF48179">
    <property type="entry name" value="6-phosphogluconate dehydrogenase C-terminal domain-like"/>
    <property type="match status" value="1"/>
</dbReference>
<name>A0A2R6Y4J2_9BACL</name>
<dbReference type="GO" id="GO:0016616">
    <property type="term" value="F:oxidoreductase activity, acting on the CH-OH group of donors, NAD or NADP as acceptor"/>
    <property type="evidence" value="ECO:0007669"/>
    <property type="project" value="InterPro"/>
</dbReference>
<sequence length="429" mass="47739">MQQLAVIGLGFVGLPLSLSYAQKGVRVVGVDVLPQLVHDLNRGVSRHQERDGDKTLPEILKEMIEKGLFQATTDYTLLQERKIDTYIITVGLPVRQGVVDQTPLLRVAEQLGTVLKRGDFVLVRSTVVPGTTEEIFLPALERVSGLKASRDFDLAYSSERIAEGRAFEEFRTMPLAVGGIDEKSLNRAIDVLKIVTDAPIYPASIKVVETAKVIENIQRDVNLAMVQEFARFTERYGLDTLEVMRIANTHKRVQLLTPGPGIGGYCVPYAYYYLKPKAEEIGLRLPLLSLARELNDGVPHALVSWVEETLKAQGKSFSDARVAVLGLAMKDYTNDDRESPPLVIAELLVSKGARVLAYDPIVARRYPFSVDSLEEAVDDADVLFFLVRQKPFDTLDWRDIGRRLKPDAVVFDARGVIPKDALAQTLLRI</sequence>
<dbReference type="Pfam" id="PF03721">
    <property type="entry name" value="UDPG_MGDP_dh_N"/>
    <property type="match status" value="1"/>
</dbReference>
<reference evidence="7" key="1">
    <citation type="journal article" date="2018" name="Sci. Rep.">
        <title>Lignite coal burning seam in the remote Altai Mountains harbors a hydrogen-driven thermophilic microbial community.</title>
        <authorList>
            <person name="Kadnikov V.V."/>
            <person name="Mardanov A.V."/>
            <person name="Ivasenko D.A."/>
            <person name="Antsiferov D.V."/>
            <person name="Beletsky A.V."/>
            <person name="Karnachuk O.V."/>
            <person name="Ravin N.V."/>
        </authorList>
    </citation>
    <scope>NUCLEOTIDE SEQUENCE [LARGE SCALE GENOMIC DNA]</scope>
</reference>
<evidence type="ECO:0000256" key="4">
    <source>
        <dbReference type="PIRNR" id="PIRNR000124"/>
    </source>
</evidence>
<dbReference type="SUPFAM" id="SSF51735">
    <property type="entry name" value="NAD(P)-binding Rossmann-fold domains"/>
    <property type="match status" value="1"/>
</dbReference>
<dbReference type="PIRSF" id="PIRSF500136">
    <property type="entry name" value="UDP_ManNAc_DH"/>
    <property type="match status" value="1"/>
</dbReference>
<dbReference type="InterPro" id="IPR028359">
    <property type="entry name" value="UDP_ManNAc/GlcNAc_DH"/>
</dbReference>
<evidence type="ECO:0000256" key="3">
    <source>
        <dbReference type="ARBA" id="ARBA00023027"/>
    </source>
</evidence>
<evidence type="ECO:0000313" key="6">
    <source>
        <dbReference type="EMBL" id="PTQ57565.1"/>
    </source>
</evidence>
<proteinExistence type="inferred from homology"/>
<dbReference type="PANTHER" id="PTHR43491">
    <property type="entry name" value="UDP-N-ACETYL-D-MANNOSAMINE DEHYDROGENASE"/>
    <property type="match status" value="1"/>
</dbReference>
<evidence type="ECO:0000259" key="5">
    <source>
        <dbReference type="SMART" id="SM00984"/>
    </source>
</evidence>
<dbReference type="AlphaFoldDB" id="A0A2R6Y4J2"/>
<dbReference type="NCBIfam" id="TIGR03026">
    <property type="entry name" value="NDP-sugDHase"/>
    <property type="match status" value="1"/>
</dbReference>
<dbReference type="InterPro" id="IPR017476">
    <property type="entry name" value="UDP-Glc/GDP-Man"/>
</dbReference>
<comment type="similarity">
    <text evidence="1 4">Belongs to the UDP-glucose/GDP-mannose dehydrogenase family.</text>
</comment>
<dbReference type="InterPro" id="IPR008927">
    <property type="entry name" value="6-PGluconate_DH-like_C_sf"/>
</dbReference>
<feature type="domain" description="UDP-glucose/GDP-mannose dehydrogenase C-terminal" evidence="5">
    <location>
        <begin position="323"/>
        <end position="419"/>
    </location>
</feature>
<dbReference type="SMART" id="SM00984">
    <property type="entry name" value="UDPG_MGDP_dh_C"/>
    <property type="match status" value="1"/>
</dbReference>
<evidence type="ECO:0000256" key="2">
    <source>
        <dbReference type="ARBA" id="ARBA00023002"/>
    </source>
</evidence>
<dbReference type="InterPro" id="IPR036220">
    <property type="entry name" value="UDP-Glc/GDP-Man_DH_C_sf"/>
</dbReference>
<accession>A0A2R6Y4J2</accession>
<dbReference type="Pfam" id="PF00984">
    <property type="entry name" value="UDPG_MGDP_dh"/>
    <property type="match status" value="1"/>
</dbReference>
<evidence type="ECO:0000313" key="7">
    <source>
        <dbReference type="Proteomes" id="UP000244338"/>
    </source>
</evidence>
<dbReference type="Pfam" id="PF03720">
    <property type="entry name" value="UDPG_MGDP_dh_C"/>
    <property type="match status" value="1"/>
</dbReference>
<evidence type="ECO:0000256" key="1">
    <source>
        <dbReference type="ARBA" id="ARBA00006601"/>
    </source>
</evidence>
<keyword evidence="2" id="KW-0560">Oxidoreductase</keyword>
<dbReference type="GO" id="GO:0000271">
    <property type="term" value="P:polysaccharide biosynthetic process"/>
    <property type="evidence" value="ECO:0007669"/>
    <property type="project" value="InterPro"/>
</dbReference>
<comment type="caution">
    <text evidence="6">The sequence shown here is derived from an EMBL/GenBank/DDBJ whole genome shotgun (WGS) entry which is preliminary data.</text>
</comment>
<protein>
    <submittedName>
        <fullName evidence="6">UDP-glucose dehydrogenase</fullName>
    </submittedName>
</protein>
<dbReference type="Gene3D" id="3.40.50.720">
    <property type="entry name" value="NAD(P)-binding Rossmann-like Domain"/>
    <property type="match status" value="2"/>
</dbReference>
<keyword evidence="3" id="KW-0520">NAD</keyword>
<dbReference type="GO" id="GO:0016628">
    <property type="term" value="F:oxidoreductase activity, acting on the CH-CH group of donors, NAD or NADP as acceptor"/>
    <property type="evidence" value="ECO:0007669"/>
    <property type="project" value="InterPro"/>
</dbReference>
<dbReference type="EMBL" id="PEBX01000005">
    <property type="protein sequence ID" value="PTQ57565.1"/>
    <property type="molecule type" value="Genomic_DNA"/>
</dbReference>
<dbReference type="PIRSF" id="PIRSF000124">
    <property type="entry name" value="UDPglc_GDPman_dh"/>
    <property type="match status" value="1"/>
</dbReference>
<dbReference type="InterPro" id="IPR001732">
    <property type="entry name" value="UDP-Glc/GDP-Man_DH_N"/>
</dbReference>
<dbReference type="SUPFAM" id="SSF52413">
    <property type="entry name" value="UDP-glucose/GDP-mannose dehydrogenase C-terminal domain"/>
    <property type="match status" value="1"/>
</dbReference>
<dbReference type="PANTHER" id="PTHR43491:SF2">
    <property type="entry name" value="UDP-N-ACETYL-D-MANNOSAMINE DEHYDROGENASE"/>
    <property type="match status" value="1"/>
</dbReference>
<dbReference type="GO" id="GO:0051287">
    <property type="term" value="F:NAD binding"/>
    <property type="evidence" value="ECO:0007669"/>
    <property type="project" value="InterPro"/>
</dbReference>